<dbReference type="Gene3D" id="2.60.40.2440">
    <property type="entry name" value="Carbohydrate binding type-21 domain"/>
    <property type="match status" value="1"/>
</dbReference>
<evidence type="ECO:0000256" key="10">
    <source>
        <dbReference type="SAM" id="SignalP"/>
    </source>
</evidence>
<dbReference type="InterPro" id="IPR005036">
    <property type="entry name" value="CBM21_dom"/>
</dbReference>
<comment type="caution">
    <text evidence="12">The sequence shown here is derived from an EMBL/GenBank/DDBJ whole genome shotgun (WGS) entry which is preliminary data.</text>
</comment>
<keyword evidence="13" id="KW-1185">Reference proteome</keyword>
<evidence type="ECO:0000256" key="2">
    <source>
        <dbReference type="ARBA" id="ARBA00001913"/>
    </source>
</evidence>
<evidence type="ECO:0000256" key="8">
    <source>
        <dbReference type="RuleBase" id="RU003615"/>
    </source>
</evidence>
<dbReference type="InterPro" id="IPR006046">
    <property type="entry name" value="Alpha_amylase"/>
</dbReference>
<dbReference type="CDD" id="cd11317">
    <property type="entry name" value="AmyAc_bac_euk_AmyA"/>
    <property type="match status" value="1"/>
</dbReference>
<dbReference type="PROSITE" id="PS51159">
    <property type="entry name" value="CBM21"/>
    <property type="match status" value="1"/>
</dbReference>
<keyword evidence="10" id="KW-0732">Signal</keyword>
<dbReference type="Pfam" id="PF00128">
    <property type="entry name" value="Alpha-amylase"/>
    <property type="match status" value="1"/>
</dbReference>
<evidence type="ECO:0000256" key="3">
    <source>
        <dbReference type="ARBA" id="ARBA00008061"/>
    </source>
</evidence>
<dbReference type="PANTHER" id="PTHR43447">
    <property type="entry name" value="ALPHA-AMYLASE"/>
    <property type="match status" value="1"/>
</dbReference>
<accession>A0AAV9WSB4</accession>
<evidence type="ECO:0000313" key="12">
    <source>
        <dbReference type="EMBL" id="KAK6523105.1"/>
    </source>
</evidence>
<feature type="domain" description="CBM21" evidence="11">
    <location>
        <begin position="22"/>
        <end position="123"/>
    </location>
</feature>
<protein>
    <recommendedName>
        <fullName evidence="4 9">Alpha-amylase</fullName>
        <ecNumber evidence="4 9">3.2.1.1</ecNumber>
    </recommendedName>
</protein>
<dbReference type="Gene3D" id="3.20.20.80">
    <property type="entry name" value="Glycosidases"/>
    <property type="match status" value="1"/>
</dbReference>
<evidence type="ECO:0000256" key="1">
    <source>
        <dbReference type="ARBA" id="ARBA00000548"/>
    </source>
</evidence>
<dbReference type="GO" id="GO:0004556">
    <property type="term" value="F:alpha-amylase activity"/>
    <property type="evidence" value="ECO:0007669"/>
    <property type="project" value="UniProtKB-UniRule"/>
</dbReference>
<feature type="signal peptide" evidence="10">
    <location>
        <begin position="1"/>
        <end position="20"/>
    </location>
</feature>
<comment type="catalytic activity">
    <reaction evidence="1 9">
        <text>Endohydrolysis of (1-&gt;4)-alpha-D-glucosidic linkages in polysaccharides containing three or more (1-&gt;4)-alpha-linked D-glucose units.</text>
        <dbReference type="EC" id="3.2.1.1"/>
    </reaction>
</comment>
<evidence type="ECO:0000259" key="11">
    <source>
        <dbReference type="PROSITE" id="PS51159"/>
    </source>
</evidence>
<dbReference type="EMBL" id="JAVHJO010000019">
    <property type="protein sequence ID" value="KAK6523105.1"/>
    <property type="molecule type" value="Genomic_DNA"/>
</dbReference>
<organism evidence="12 13">
    <name type="scientific">Orbilia ellipsospora</name>
    <dbReference type="NCBI Taxonomy" id="2528407"/>
    <lineage>
        <taxon>Eukaryota</taxon>
        <taxon>Fungi</taxon>
        <taxon>Dikarya</taxon>
        <taxon>Ascomycota</taxon>
        <taxon>Pezizomycotina</taxon>
        <taxon>Orbiliomycetes</taxon>
        <taxon>Orbiliales</taxon>
        <taxon>Orbiliaceae</taxon>
        <taxon>Orbilia</taxon>
    </lineage>
</organism>
<dbReference type="AlphaFoldDB" id="A0AAV9WSB4"/>
<dbReference type="InterPro" id="IPR038175">
    <property type="entry name" value="CBM21_dom_sf"/>
</dbReference>
<dbReference type="InterPro" id="IPR017853">
    <property type="entry name" value="GH"/>
</dbReference>
<keyword evidence="7 9" id="KW-0326">Glycosidase</keyword>
<evidence type="ECO:0000313" key="13">
    <source>
        <dbReference type="Proteomes" id="UP001365542"/>
    </source>
</evidence>
<evidence type="ECO:0000256" key="7">
    <source>
        <dbReference type="ARBA" id="ARBA00023295"/>
    </source>
</evidence>
<dbReference type="SUPFAM" id="SSF51445">
    <property type="entry name" value="(Trans)glycosidases"/>
    <property type="match status" value="1"/>
</dbReference>
<evidence type="ECO:0000256" key="4">
    <source>
        <dbReference type="ARBA" id="ARBA00012595"/>
    </source>
</evidence>
<reference evidence="12 13" key="1">
    <citation type="submission" date="2019-10" db="EMBL/GenBank/DDBJ databases">
        <authorList>
            <person name="Palmer J.M."/>
        </authorList>
    </citation>
    <scope>NUCLEOTIDE SEQUENCE [LARGE SCALE GENOMIC DNA]</scope>
    <source>
        <strain evidence="12 13">TWF694</strain>
    </source>
</reference>
<dbReference type="PRINTS" id="PR00110">
    <property type="entry name" value="ALPHAAMYLASE"/>
</dbReference>
<dbReference type="GO" id="GO:0005975">
    <property type="term" value="P:carbohydrate metabolic process"/>
    <property type="evidence" value="ECO:0007669"/>
    <property type="project" value="InterPro"/>
</dbReference>
<evidence type="ECO:0000256" key="6">
    <source>
        <dbReference type="ARBA" id="ARBA00023277"/>
    </source>
</evidence>
<gene>
    <name evidence="12" type="ORF">TWF694_006003</name>
</gene>
<dbReference type="EC" id="3.2.1.1" evidence="4 9"/>
<dbReference type="InterPro" id="IPR006047">
    <property type="entry name" value="GH13_cat_dom"/>
</dbReference>
<sequence>MRHLKLLTFALAYLCFSVQASVILRRANEVTLNSYSYSNNVLSGSIKIKNIAYQKVVSVFWAQGSSWQSTPISASYSTGPDSTGYETWVFSGTAVGATQLYIEYDVSGTSYYYPGNFVNVQVTSQAATTTTTSTTTTSATTTTKTTTSVSTTGTTITTTTKSTTTGASTSSSTVVVFTGSVSPSAIPPFRASSIPYEAPATSPSGCGNFNGLDSCASGQIAYPDASENRRWQTPPNTDPQYISSFQSFGKLVGYADIQYNSARTAAVVVINCLSKTSATLTYYVNNVAQSSNLVQVTTANVGGLNIKVTDSTGGSLTLDTIWFLWENPTVSGGLSTFNNGQKGAIVELFGWPYDDVAKECAFLSKAGYMGVKVWPPQEHVWGSNYYEPDNQFRPWYFLYQPVSYRLHSRMGTRAQLRAMISTCRSLGVRVYADAVINHMTGNGNDIQNHRNSDCSTYTGHNATDGSPYFTASNTYLINPYSGTRPAPEYPAVPFGPSDFHCDCALNSWTDGAIMADCYLVGLVDLNSDKPYVQDRIATYLADLLSIGFSGFRVDAAKHIGPTNMAAILGRFRQKLGGSTLPADWISWHEIILGGESSLLACGGGQWSWYTNFNTQLSSVGFSQTDIDKTKIWSSDYPKEFPICGSWIIPSARFVVQNDDHDQQSPGASSRDMGDKGSVLIKDKDAAKHRAFEVQLFTRTDGDWQIKNILSSYMFMDNGASGFPDGLSDCSLYTGTQSLSGCLGVPYDQAYVATACSYTLTQGKYTRVHRDMSIINAMRSWVGLGSTTASSLGIPGCS</sequence>
<feature type="chain" id="PRO_5043362183" description="Alpha-amylase" evidence="10">
    <location>
        <begin position="21"/>
        <end position="797"/>
    </location>
</feature>
<dbReference type="Proteomes" id="UP001365542">
    <property type="component" value="Unassembled WGS sequence"/>
</dbReference>
<comment type="cofactor">
    <cofactor evidence="2">
        <name>Ca(2+)</name>
        <dbReference type="ChEBI" id="CHEBI:29108"/>
    </cofactor>
</comment>
<name>A0AAV9WSB4_9PEZI</name>
<evidence type="ECO:0000256" key="5">
    <source>
        <dbReference type="ARBA" id="ARBA00022801"/>
    </source>
</evidence>
<comment type="similarity">
    <text evidence="3 8">Belongs to the glycosyl hydrolase 13 family.</text>
</comment>
<dbReference type="SMART" id="SM00642">
    <property type="entry name" value="Aamy"/>
    <property type="match status" value="1"/>
</dbReference>
<dbReference type="GO" id="GO:0043169">
    <property type="term" value="F:cation binding"/>
    <property type="evidence" value="ECO:0007669"/>
    <property type="project" value="InterPro"/>
</dbReference>
<keyword evidence="6 9" id="KW-0119">Carbohydrate metabolism</keyword>
<proteinExistence type="inferred from homology"/>
<keyword evidence="5 9" id="KW-0378">Hydrolase</keyword>
<evidence type="ECO:0000256" key="9">
    <source>
        <dbReference type="RuleBase" id="RU361134"/>
    </source>
</evidence>